<dbReference type="AlphaFoldDB" id="A0A6I2MF39"/>
<dbReference type="GO" id="GO:0003677">
    <property type="term" value="F:DNA binding"/>
    <property type="evidence" value="ECO:0007669"/>
    <property type="project" value="UniProtKB-KW"/>
</dbReference>
<name>A0A6I2MF39_9BACI</name>
<evidence type="ECO:0000259" key="2">
    <source>
        <dbReference type="PROSITE" id="PS50937"/>
    </source>
</evidence>
<evidence type="ECO:0000256" key="1">
    <source>
        <dbReference type="ARBA" id="ARBA00023125"/>
    </source>
</evidence>
<keyword evidence="1" id="KW-0238">DNA-binding</keyword>
<dbReference type="GO" id="GO:0003700">
    <property type="term" value="F:DNA-binding transcription factor activity"/>
    <property type="evidence" value="ECO:0007669"/>
    <property type="project" value="InterPro"/>
</dbReference>
<evidence type="ECO:0000313" key="4">
    <source>
        <dbReference type="Proteomes" id="UP000441585"/>
    </source>
</evidence>
<dbReference type="InterPro" id="IPR000551">
    <property type="entry name" value="MerR-type_HTH_dom"/>
</dbReference>
<evidence type="ECO:0000313" key="3">
    <source>
        <dbReference type="EMBL" id="MRX55777.1"/>
    </source>
</evidence>
<sequence length="257" mass="29724">MTLRHLQELFLKGGMKVKSFTTGQLSKMLNISVRTLRYYDQIGLIEPSIKDQSGRRLYTEADLLLLEKAVLLKSLALPLDQIKILLKELNTVEIVLKHKHHLEAQLEKLSAQLKKTTGLLTINELDDGLSWERVLPLARSAHEQTFHWKDSFNNGEIEAMSLLPKAEQEDFITKQWISILKRARLHQQNEISPDSEEGQLLAQDITRLSDLTFRGDAELMEKFWDVRKQDPDGKTGLYPVEEEVLHYIDTLLENEKR</sequence>
<dbReference type="EMBL" id="WKKF01000006">
    <property type="protein sequence ID" value="MRX55777.1"/>
    <property type="molecule type" value="Genomic_DNA"/>
</dbReference>
<dbReference type="SUPFAM" id="SSF46955">
    <property type="entry name" value="Putative DNA-binding domain"/>
    <property type="match status" value="1"/>
</dbReference>
<dbReference type="SMART" id="SM00422">
    <property type="entry name" value="HTH_MERR"/>
    <property type="match status" value="1"/>
</dbReference>
<dbReference type="InterPro" id="IPR009061">
    <property type="entry name" value="DNA-bd_dom_put_sf"/>
</dbReference>
<proteinExistence type="predicted"/>
<organism evidence="3 4">
    <name type="scientific">Metabacillus idriensis</name>
    <dbReference type="NCBI Taxonomy" id="324768"/>
    <lineage>
        <taxon>Bacteria</taxon>
        <taxon>Bacillati</taxon>
        <taxon>Bacillota</taxon>
        <taxon>Bacilli</taxon>
        <taxon>Bacillales</taxon>
        <taxon>Bacillaceae</taxon>
        <taxon>Metabacillus</taxon>
    </lineage>
</organism>
<reference evidence="3 4" key="1">
    <citation type="submission" date="2019-11" db="EMBL/GenBank/DDBJ databases">
        <title>Bacillus idriensis genome.</title>
        <authorList>
            <person name="Konopka E.N."/>
            <person name="Newman J.D."/>
        </authorList>
    </citation>
    <scope>NUCLEOTIDE SEQUENCE [LARGE SCALE GENOMIC DNA]</scope>
    <source>
        <strain evidence="3 4">DSM 19097</strain>
    </source>
</reference>
<accession>A0A6I2MF39</accession>
<keyword evidence="4" id="KW-1185">Reference proteome</keyword>
<dbReference type="Gene3D" id="1.10.1660.10">
    <property type="match status" value="1"/>
</dbReference>
<dbReference type="PROSITE" id="PS00552">
    <property type="entry name" value="HTH_MERR_1"/>
    <property type="match status" value="1"/>
</dbReference>
<dbReference type="CDD" id="cd01106">
    <property type="entry name" value="HTH_TipAL-Mta"/>
    <property type="match status" value="1"/>
</dbReference>
<dbReference type="PANTHER" id="PTHR30204">
    <property type="entry name" value="REDOX-CYCLING DRUG-SENSING TRANSCRIPTIONAL ACTIVATOR SOXR"/>
    <property type="match status" value="1"/>
</dbReference>
<gene>
    <name evidence="3" type="ORF">GJU41_17585</name>
</gene>
<comment type="caution">
    <text evidence="3">The sequence shown here is derived from an EMBL/GenBank/DDBJ whole genome shotgun (WGS) entry which is preliminary data.</text>
</comment>
<dbReference type="PROSITE" id="PS50937">
    <property type="entry name" value="HTH_MERR_2"/>
    <property type="match status" value="1"/>
</dbReference>
<dbReference type="Proteomes" id="UP000441585">
    <property type="component" value="Unassembled WGS sequence"/>
</dbReference>
<feature type="domain" description="HTH merR-type" evidence="2">
    <location>
        <begin position="19"/>
        <end position="88"/>
    </location>
</feature>
<dbReference type="Pfam" id="PF00376">
    <property type="entry name" value="MerR"/>
    <property type="match status" value="1"/>
</dbReference>
<dbReference type="PANTHER" id="PTHR30204:SF96">
    <property type="entry name" value="CHROMOSOME-ANCHORING PROTEIN RACA"/>
    <property type="match status" value="1"/>
</dbReference>
<dbReference type="InterPro" id="IPR047057">
    <property type="entry name" value="MerR_fam"/>
</dbReference>
<protein>
    <submittedName>
        <fullName evidence="3">MerR family transcriptional regulator</fullName>
    </submittedName>
</protein>